<reference evidence="3" key="1">
    <citation type="submission" date="2024-05" db="EMBL/GenBank/DDBJ databases">
        <title>Isolation and characterization of Sporomusa carbonis sp. nov., a carboxydotrophic hydrogenogen in the genus of Sporomusa isolated from a charcoal burning pile.</title>
        <authorList>
            <person name="Boeer T."/>
            <person name="Rosenbaum F."/>
            <person name="Eysell L."/>
            <person name="Mueller V."/>
            <person name="Daniel R."/>
            <person name="Poehlein A."/>
        </authorList>
    </citation>
    <scope>NUCLEOTIDE SEQUENCE [LARGE SCALE GENOMIC DNA]</scope>
    <source>
        <strain evidence="3">DSM 3132</strain>
    </source>
</reference>
<dbReference type="PRINTS" id="PR00081">
    <property type="entry name" value="GDHRDH"/>
</dbReference>
<dbReference type="CDD" id="cd05233">
    <property type="entry name" value="SDR_c"/>
    <property type="match status" value="1"/>
</dbReference>
<evidence type="ECO:0000259" key="2">
    <source>
        <dbReference type="SMART" id="SM00822"/>
    </source>
</evidence>
<dbReference type="PANTHER" id="PTHR42760:SF135">
    <property type="entry name" value="BLL7886 PROTEIN"/>
    <property type="match status" value="1"/>
</dbReference>
<dbReference type="EMBL" id="CP155571">
    <property type="protein sequence ID" value="XFO74055.1"/>
    <property type="molecule type" value="Genomic_DNA"/>
</dbReference>
<dbReference type="SMART" id="SM00822">
    <property type="entry name" value="PKS_KR"/>
    <property type="match status" value="1"/>
</dbReference>
<name>A0ABZ3J7B0_SPOA4</name>
<dbReference type="InterPro" id="IPR057326">
    <property type="entry name" value="KR_dom"/>
</dbReference>
<dbReference type="EC" id="1.1.1.-" evidence="3"/>
<protein>
    <submittedName>
        <fullName evidence="3">Gluconate 5-dehydrogenase</fullName>
        <ecNumber evidence="3">1.1.1.-</ecNumber>
    </submittedName>
</protein>
<keyword evidence="3" id="KW-0560">Oxidoreductase</keyword>
<comment type="similarity">
    <text evidence="1">Belongs to the short-chain dehydrogenases/reductases (SDR) family.</text>
</comment>
<accession>A0ABZ3J7B0</accession>
<sequence>MNVLFDFSNKRYVVTGASSGIGRKVAEELAAAGAELLVIARRLPELETLQTEYPRQVTVAAVDVTDFTAVEQHIARFVLNKGQIDGSVHAAGILFFTPLRAFNFAQARQMMDVSYWAGVNLLQLVTKKKFAASKTSHVQFSSVSAYRGQKGLSAYSATKAAMQAGIRAIAQEIADKGHRVNTISPGLIGTTMTEGTLQEDKLADEYLLGTGKTEDVVGMVLFLLSDRANWITGADYVVDGGYLA</sequence>
<keyword evidence="4" id="KW-1185">Reference proteome</keyword>
<dbReference type="SUPFAM" id="SSF51735">
    <property type="entry name" value="NAD(P)-binding Rossmann-fold domains"/>
    <property type="match status" value="1"/>
</dbReference>
<dbReference type="RefSeq" id="WP_093796327.1">
    <property type="nucleotide sequence ID" value="NZ_CP155571.1"/>
</dbReference>
<evidence type="ECO:0000313" key="3">
    <source>
        <dbReference type="EMBL" id="XFO74055.1"/>
    </source>
</evidence>
<dbReference type="Gene3D" id="3.40.50.720">
    <property type="entry name" value="NAD(P)-binding Rossmann-like Domain"/>
    <property type="match status" value="1"/>
</dbReference>
<dbReference type="Pfam" id="PF13561">
    <property type="entry name" value="adh_short_C2"/>
    <property type="match status" value="1"/>
</dbReference>
<dbReference type="PANTHER" id="PTHR42760">
    <property type="entry name" value="SHORT-CHAIN DEHYDROGENASES/REDUCTASES FAMILY MEMBER"/>
    <property type="match status" value="1"/>
</dbReference>
<dbReference type="GO" id="GO:0016491">
    <property type="term" value="F:oxidoreductase activity"/>
    <property type="evidence" value="ECO:0007669"/>
    <property type="project" value="UniProtKB-KW"/>
</dbReference>
<proteinExistence type="inferred from homology"/>
<dbReference type="Proteomes" id="UP000216052">
    <property type="component" value="Chromosome"/>
</dbReference>
<evidence type="ECO:0000313" key="4">
    <source>
        <dbReference type="Proteomes" id="UP000216052"/>
    </source>
</evidence>
<organism evidence="3 4">
    <name type="scientific">Sporomusa acidovorans (strain ATCC 49682 / DSM 3132 / Mol)</name>
    <dbReference type="NCBI Taxonomy" id="1123286"/>
    <lineage>
        <taxon>Bacteria</taxon>
        <taxon>Bacillati</taxon>
        <taxon>Bacillota</taxon>
        <taxon>Negativicutes</taxon>
        <taxon>Selenomonadales</taxon>
        <taxon>Sporomusaceae</taxon>
        <taxon>Sporomusa</taxon>
    </lineage>
</organism>
<gene>
    <name evidence="3" type="primary">gno_2</name>
    <name evidence="3" type="ORF">SPACI_041640</name>
</gene>
<dbReference type="InterPro" id="IPR002347">
    <property type="entry name" value="SDR_fam"/>
</dbReference>
<evidence type="ECO:0000256" key="1">
    <source>
        <dbReference type="ARBA" id="ARBA00006484"/>
    </source>
</evidence>
<feature type="domain" description="Ketoreductase" evidence="2">
    <location>
        <begin position="10"/>
        <end position="191"/>
    </location>
</feature>
<dbReference type="InterPro" id="IPR036291">
    <property type="entry name" value="NAD(P)-bd_dom_sf"/>
</dbReference>